<evidence type="ECO:0000313" key="2">
    <source>
        <dbReference type="Proteomes" id="UP001147733"/>
    </source>
</evidence>
<protein>
    <submittedName>
        <fullName evidence="1">Uncharacterized protein</fullName>
    </submittedName>
</protein>
<organism evidence="1 2">
    <name type="scientific">Penicillium citrinum</name>
    <dbReference type="NCBI Taxonomy" id="5077"/>
    <lineage>
        <taxon>Eukaryota</taxon>
        <taxon>Fungi</taxon>
        <taxon>Dikarya</taxon>
        <taxon>Ascomycota</taxon>
        <taxon>Pezizomycotina</taxon>
        <taxon>Eurotiomycetes</taxon>
        <taxon>Eurotiomycetidae</taxon>
        <taxon>Eurotiales</taxon>
        <taxon>Aspergillaceae</taxon>
        <taxon>Penicillium</taxon>
    </lineage>
</organism>
<name>A0A9W9PCB2_PENCI</name>
<dbReference type="AlphaFoldDB" id="A0A9W9PCB2"/>
<dbReference type="Proteomes" id="UP001147733">
    <property type="component" value="Unassembled WGS sequence"/>
</dbReference>
<reference evidence="1" key="1">
    <citation type="submission" date="2022-11" db="EMBL/GenBank/DDBJ databases">
        <authorList>
            <person name="Petersen C."/>
        </authorList>
    </citation>
    <scope>NUCLEOTIDE SEQUENCE</scope>
    <source>
        <strain evidence="1">IBT 23319</strain>
    </source>
</reference>
<comment type="caution">
    <text evidence="1">The sequence shown here is derived from an EMBL/GenBank/DDBJ whole genome shotgun (WGS) entry which is preliminary data.</text>
</comment>
<gene>
    <name evidence="1" type="ORF">N7469_000113</name>
</gene>
<sequence length="216" mass="23665">MESKITIHHGPYETIPQKTSPGLSFLKSFLPALDTLDPASNSLTPFFTPNAPILIGSNPPSTADATIPLLEIRSRHLSHFHHHIHIAWDIDLSDIDRAKTSTTPNAKENANAVIDTGGDGIGTSDKTTLYDPLPGAMRMKRTVMFEATSCTMFKGDPDEFKVKMREFNILDLEGDVGELQVVEMRVFMDGKPVQARAQELSAGFAFAEGVREAEPS</sequence>
<dbReference type="RefSeq" id="XP_056504790.1">
    <property type="nucleotide sequence ID" value="XM_056639033.1"/>
</dbReference>
<keyword evidence="2" id="KW-1185">Reference proteome</keyword>
<dbReference type="OrthoDB" id="5371016at2759"/>
<dbReference type="GeneID" id="81378200"/>
<evidence type="ECO:0000313" key="1">
    <source>
        <dbReference type="EMBL" id="KAJ5241786.1"/>
    </source>
</evidence>
<proteinExistence type="predicted"/>
<reference evidence="1" key="2">
    <citation type="journal article" date="2023" name="IMA Fungus">
        <title>Comparative genomic study of the Penicillium genus elucidates a diverse pangenome and 15 lateral gene transfer events.</title>
        <authorList>
            <person name="Petersen C."/>
            <person name="Sorensen T."/>
            <person name="Nielsen M.R."/>
            <person name="Sondergaard T.E."/>
            <person name="Sorensen J.L."/>
            <person name="Fitzpatrick D.A."/>
            <person name="Frisvad J.C."/>
            <person name="Nielsen K.L."/>
        </authorList>
    </citation>
    <scope>NUCLEOTIDE SEQUENCE</scope>
    <source>
        <strain evidence="1">IBT 23319</strain>
    </source>
</reference>
<dbReference type="EMBL" id="JAPQKT010000001">
    <property type="protein sequence ID" value="KAJ5241786.1"/>
    <property type="molecule type" value="Genomic_DNA"/>
</dbReference>
<accession>A0A9W9PCB2</accession>